<evidence type="ECO:0000256" key="6">
    <source>
        <dbReference type="ARBA" id="ARBA00022777"/>
    </source>
</evidence>
<name>A0AAP0FJ41_9MAGN</name>
<dbReference type="PANTHER" id="PTHR47973">
    <property type="entry name" value="CYSTEINE-RICH RECEPTOR-LIKE PROTEIN KINASE 3"/>
    <property type="match status" value="1"/>
</dbReference>
<evidence type="ECO:0000256" key="3">
    <source>
        <dbReference type="ARBA" id="ARBA00022729"/>
    </source>
</evidence>
<dbReference type="InterPro" id="IPR011009">
    <property type="entry name" value="Kinase-like_dom_sf"/>
</dbReference>
<evidence type="ECO:0000259" key="9">
    <source>
        <dbReference type="PROSITE" id="PS51473"/>
    </source>
</evidence>
<keyword evidence="1" id="KW-0723">Serine/threonine-protein kinase</keyword>
<evidence type="ECO:0000256" key="2">
    <source>
        <dbReference type="ARBA" id="ARBA00022679"/>
    </source>
</evidence>
<evidence type="ECO:0000313" key="11">
    <source>
        <dbReference type="Proteomes" id="UP001420932"/>
    </source>
</evidence>
<dbReference type="Pfam" id="PF01657">
    <property type="entry name" value="Stress-antifung"/>
    <property type="match status" value="1"/>
</dbReference>
<dbReference type="InterPro" id="IPR002902">
    <property type="entry name" value="GNK2"/>
</dbReference>
<keyword evidence="11" id="KW-1185">Reference proteome</keyword>
<dbReference type="InterPro" id="IPR052059">
    <property type="entry name" value="CR_Ser/Thr_kinase"/>
</dbReference>
<keyword evidence="4" id="KW-0677">Repeat</keyword>
<dbReference type="Proteomes" id="UP001420932">
    <property type="component" value="Unassembled WGS sequence"/>
</dbReference>
<reference evidence="10 11" key="1">
    <citation type="submission" date="2024-01" db="EMBL/GenBank/DDBJ databases">
        <title>Genome assemblies of Stephania.</title>
        <authorList>
            <person name="Yang L."/>
        </authorList>
    </citation>
    <scope>NUCLEOTIDE SEQUENCE [LARGE SCALE GENOMIC DNA]</scope>
    <source>
        <strain evidence="10">YNDBR</strain>
        <tissue evidence="10">Leaf</tissue>
    </source>
</reference>
<dbReference type="GO" id="GO:0005524">
    <property type="term" value="F:ATP binding"/>
    <property type="evidence" value="ECO:0007669"/>
    <property type="project" value="UniProtKB-KW"/>
</dbReference>
<protein>
    <recommendedName>
        <fullName evidence="9">Gnk2-homologous domain-containing protein</fullName>
    </recommendedName>
</protein>
<evidence type="ECO:0000256" key="1">
    <source>
        <dbReference type="ARBA" id="ARBA00022527"/>
    </source>
</evidence>
<dbReference type="Gene3D" id="3.30.200.20">
    <property type="entry name" value="Phosphorylase Kinase, domain 1"/>
    <property type="match status" value="1"/>
</dbReference>
<dbReference type="AlphaFoldDB" id="A0AAP0FJ41"/>
<organism evidence="10 11">
    <name type="scientific">Stephania yunnanensis</name>
    <dbReference type="NCBI Taxonomy" id="152371"/>
    <lineage>
        <taxon>Eukaryota</taxon>
        <taxon>Viridiplantae</taxon>
        <taxon>Streptophyta</taxon>
        <taxon>Embryophyta</taxon>
        <taxon>Tracheophyta</taxon>
        <taxon>Spermatophyta</taxon>
        <taxon>Magnoliopsida</taxon>
        <taxon>Ranunculales</taxon>
        <taxon>Menispermaceae</taxon>
        <taxon>Menispermoideae</taxon>
        <taxon>Cissampelideae</taxon>
        <taxon>Stephania</taxon>
    </lineage>
</organism>
<keyword evidence="7" id="KW-0067">ATP-binding</keyword>
<dbReference type="SUPFAM" id="SSF56112">
    <property type="entry name" value="Protein kinase-like (PK-like)"/>
    <property type="match status" value="1"/>
</dbReference>
<feature type="domain" description="Gnk2-homologous" evidence="9">
    <location>
        <begin position="20"/>
        <end position="131"/>
    </location>
</feature>
<dbReference type="InterPro" id="IPR038408">
    <property type="entry name" value="GNK2_sf"/>
</dbReference>
<dbReference type="Gene3D" id="3.30.430.20">
    <property type="entry name" value="Gnk2 domain, C-X8-C-X2-C motif"/>
    <property type="match status" value="1"/>
</dbReference>
<evidence type="ECO:0000256" key="4">
    <source>
        <dbReference type="ARBA" id="ARBA00022737"/>
    </source>
</evidence>
<comment type="caution">
    <text evidence="10">The sequence shown here is derived from an EMBL/GenBank/DDBJ whole genome shotgun (WGS) entry which is preliminary data.</text>
</comment>
<keyword evidence="3" id="KW-0732">Signal</keyword>
<gene>
    <name evidence="10" type="ORF">Syun_024059</name>
</gene>
<evidence type="ECO:0000256" key="8">
    <source>
        <dbReference type="ARBA" id="ARBA00023170"/>
    </source>
</evidence>
<sequence>MRNYVGRKVDFRPTPQKRVNGDVDRAVCGNANRKNQNFQETTRRAVLDVAMTAPGNGGFARAGLPVQRSGNESVYVLANCWEVLNASSCKACLEKASSLSSKQSKGSNESKKMAKSLYNSSLNFKYSTLEKATVSFDEANKLGQGGFRTVYKRALDFFNEVNIISSLEYKHLTGLARSFQGDKSHISTAIAGTLSNLGSPDVQA</sequence>
<evidence type="ECO:0000313" key="10">
    <source>
        <dbReference type="EMBL" id="KAK9108048.1"/>
    </source>
</evidence>
<accession>A0AAP0FJ41</accession>
<evidence type="ECO:0000256" key="7">
    <source>
        <dbReference type="ARBA" id="ARBA00022840"/>
    </source>
</evidence>
<dbReference type="EMBL" id="JBBNAF010000010">
    <property type="protein sequence ID" value="KAK9108048.1"/>
    <property type="molecule type" value="Genomic_DNA"/>
</dbReference>
<dbReference type="GO" id="GO:0004674">
    <property type="term" value="F:protein serine/threonine kinase activity"/>
    <property type="evidence" value="ECO:0007669"/>
    <property type="project" value="UniProtKB-KW"/>
</dbReference>
<evidence type="ECO:0000256" key="5">
    <source>
        <dbReference type="ARBA" id="ARBA00022741"/>
    </source>
</evidence>
<keyword evidence="5" id="KW-0547">Nucleotide-binding</keyword>
<dbReference type="PROSITE" id="PS51473">
    <property type="entry name" value="GNK2"/>
    <property type="match status" value="1"/>
</dbReference>
<keyword evidence="8" id="KW-0675">Receptor</keyword>
<dbReference type="CDD" id="cd23509">
    <property type="entry name" value="Gnk2-like"/>
    <property type="match status" value="1"/>
</dbReference>
<keyword evidence="6" id="KW-0418">Kinase</keyword>
<proteinExistence type="predicted"/>
<keyword evidence="2" id="KW-0808">Transferase</keyword>